<dbReference type="InterPro" id="IPR052733">
    <property type="entry name" value="Chloroplast_QOR"/>
</dbReference>
<reference evidence="2 3" key="1">
    <citation type="submission" date="2019-10" db="EMBL/GenBank/DDBJ databases">
        <title>Nocardia macrotermitis sp. nov. and Nocardia aurantia sp. nov., isolated from the gut of fungus growing-termite Macrotermes natalensis.</title>
        <authorList>
            <person name="Benndorf R."/>
            <person name="Schwitalla J."/>
            <person name="Martin K."/>
            <person name="De Beer W."/>
            <person name="Kaster A.-K."/>
            <person name="Vollmers J."/>
            <person name="Poulsen M."/>
            <person name="Beemelmanns C."/>
        </authorList>
    </citation>
    <scope>NUCLEOTIDE SEQUENCE [LARGE SCALE GENOMIC DNA]</scope>
    <source>
        <strain evidence="2 3">RB56</strain>
    </source>
</reference>
<dbReference type="Proteomes" id="UP000431401">
    <property type="component" value="Unassembled WGS sequence"/>
</dbReference>
<dbReference type="SMART" id="SM00829">
    <property type="entry name" value="PKS_ER"/>
    <property type="match status" value="1"/>
</dbReference>
<dbReference type="EC" id="1.3.1.103" evidence="2"/>
<dbReference type="CDD" id="cd05289">
    <property type="entry name" value="MDR_like_2"/>
    <property type="match status" value="1"/>
</dbReference>
<organism evidence="2 3">
    <name type="scientific">Nocardia aurantia</name>
    <dbReference type="NCBI Taxonomy" id="2585199"/>
    <lineage>
        <taxon>Bacteria</taxon>
        <taxon>Bacillati</taxon>
        <taxon>Actinomycetota</taxon>
        <taxon>Actinomycetes</taxon>
        <taxon>Mycobacteriales</taxon>
        <taxon>Nocardiaceae</taxon>
        <taxon>Nocardia</taxon>
    </lineage>
</organism>
<dbReference type="Gene3D" id="3.90.180.10">
    <property type="entry name" value="Medium-chain alcohol dehydrogenases, catalytic domain"/>
    <property type="match status" value="1"/>
</dbReference>
<dbReference type="PANTHER" id="PTHR44013:SF1">
    <property type="entry name" value="ZINC-TYPE ALCOHOL DEHYDROGENASE-LIKE PROTEIN C16A3.02C"/>
    <property type="match status" value="1"/>
</dbReference>
<sequence>MKAVRFHAYGDTDVLVYEEAKRPVAGTGQVVVRVTATAFNPVDAAIRAGYLRDAFPLTFPHTPGIDVAGVITEVGAGVDGWQPGDEVVAFLPMNEPGSAAEYVLAPAATLAAAPKSVDLADAAALPSGSLTARQSLFEHAELKSGQTILINGAGGSVGGYAVQLAHRAGALVTATAGPRSADRVRAYGADRIIDHTTTPLPQALAGKRFDAVLNLVSTTPEETAALVDLVADGGVFVSATTPYTADPGRNVRTVQVFVRSDADRLTELVRQVDTGDLKIHVAQRRPLSDLAAVHAEAAAGRLPGKTVLIP</sequence>
<dbReference type="SUPFAM" id="SSF50129">
    <property type="entry name" value="GroES-like"/>
    <property type="match status" value="1"/>
</dbReference>
<gene>
    <name evidence="2" type="ORF">NRB56_56870</name>
</gene>
<evidence type="ECO:0000313" key="3">
    <source>
        <dbReference type="Proteomes" id="UP000431401"/>
    </source>
</evidence>
<dbReference type="OrthoDB" id="9801186at2"/>
<evidence type="ECO:0000259" key="1">
    <source>
        <dbReference type="SMART" id="SM00829"/>
    </source>
</evidence>
<dbReference type="EMBL" id="WEGI01000013">
    <property type="protein sequence ID" value="MQY30089.1"/>
    <property type="molecule type" value="Genomic_DNA"/>
</dbReference>
<dbReference type="GO" id="GO:0102523">
    <property type="term" value="F:2-chloroacrylate reductase activity"/>
    <property type="evidence" value="ECO:0007669"/>
    <property type="project" value="UniProtKB-EC"/>
</dbReference>
<dbReference type="Pfam" id="PF13602">
    <property type="entry name" value="ADH_zinc_N_2"/>
    <property type="match status" value="1"/>
</dbReference>
<dbReference type="SUPFAM" id="SSF51735">
    <property type="entry name" value="NAD(P)-binding Rossmann-fold domains"/>
    <property type="match status" value="1"/>
</dbReference>
<dbReference type="PANTHER" id="PTHR44013">
    <property type="entry name" value="ZINC-TYPE ALCOHOL DEHYDROGENASE-LIKE PROTEIN C16A3.02C"/>
    <property type="match status" value="1"/>
</dbReference>
<dbReference type="InterPro" id="IPR020843">
    <property type="entry name" value="ER"/>
</dbReference>
<dbReference type="Pfam" id="PF08240">
    <property type="entry name" value="ADH_N"/>
    <property type="match status" value="1"/>
</dbReference>
<dbReference type="InterPro" id="IPR036291">
    <property type="entry name" value="NAD(P)-bd_dom_sf"/>
</dbReference>
<comment type="caution">
    <text evidence="2">The sequence shown here is derived from an EMBL/GenBank/DDBJ whole genome shotgun (WGS) entry which is preliminary data.</text>
</comment>
<dbReference type="AlphaFoldDB" id="A0A7K0DWD9"/>
<keyword evidence="2" id="KW-0560">Oxidoreductase</keyword>
<dbReference type="RefSeq" id="WP_153347414.1">
    <property type="nucleotide sequence ID" value="NZ_WEGI01000013.1"/>
</dbReference>
<name>A0A7K0DWD9_9NOCA</name>
<dbReference type="Gene3D" id="3.40.50.720">
    <property type="entry name" value="NAD(P)-binding Rossmann-like Domain"/>
    <property type="match status" value="1"/>
</dbReference>
<protein>
    <submittedName>
        <fullName evidence="2">2-haloacrylate reductase</fullName>
        <ecNumber evidence="2">1.3.1.103</ecNumber>
    </submittedName>
</protein>
<evidence type="ECO:0000313" key="2">
    <source>
        <dbReference type="EMBL" id="MQY30089.1"/>
    </source>
</evidence>
<feature type="domain" description="Enoyl reductase (ER)" evidence="1">
    <location>
        <begin position="10"/>
        <end position="308"/>
    </location>
</feature>
<accession>A0A7K0DWD9</accession>
<dbReference type="InterPro" id="IPR013154">
    <property type="entry name" value="ADH-like_N"/>
</dbReference>
<dbReference type="InterPro" id="IPR011032">
    <property type="entry name" value="GroES-like_sf"/>
</dbReference>
<keyword evidence="3" id="KW-1185">Reference proteome</keyword>
<proteinExistence type="predicted"/>